<dbReference type="Proteomes" id="UP001207337">
    <property type="component" value="Unassembled WGS sequence"/>
</dbReference>
<sequence length="419" mass="48629">MKILKIIAYVSVYGCLLVIIGCSTHQKDRQKQTHKADRLDIPQHIQALDSLTVYSLDKELTDTIRFEKEAMFTDSVGIGSMGTVAVDEQGRVYIAEGGIKSNRQTIHVFEPDGSHISTMGRAGAGPGEFQILSDIQIQSNHLYAYDYKLQRINVFSLRSLSSTGTVKLNPQSWDNIEELSGYNPDQGHYFVRNDSTFLFGFAEPLRPDNPNNRYRRYYLLDWEGNIISDQIFKEKDVNLHQGTGMPGPQLAKSPTLPFHRNALMVSSTDGHIFSAWTEEFLIKKYDPAGKYLEAFYYPYTRSALREEDILARYKNYSRRMKQAVHNTEFPKTWPALHYMLLDDENRLWVCTISDDSDYYRWWVMDENGKPMGIFKWPGRRLFRNTEERRIKVIKDGYLYAVKTNEETGVQQLIKYRIQM</sequence>
<dbReference type="RefSeq" id="WP_265788071.1">
    <property type="nucleotide sequence ID" value="NZ_BAABRS010000001.1"/>
</dbReference>
<dbReference type="EMBL" id="JAJNDC010000001">
    <property type="protein sequence ID" value="MCW9712259.1"/>
    <property type="molecule type" value="Genomic_DNA"/>
</dbReference>
<name>A0ABT3PWM2_9BACT</name>
<dbReference type="Pfam" id="PF17170">
    <property type="entry name" value="DUF5128"/>
    <property type="match status" value="1"/>
</dbReference>
<accession>A0ABT3PWM2</accession>
<proteinExistence type="predicted"/>
<comment type="caution">
    <text evidence="1">The sequence shown here is derived from an EMBL/GenBank/DDBJ whole genome shotgun (WGS) entry which is preliminary data.</text>
</comment>
<dbReference type="Gene3D" id="2.120.10.30">
    <property type="entry name" value="TolB, C-terminal domain"/>
    <property type="match status" value="1"/>
</dbReference>
<gene>
    <name evidence="1" type="ORF">LQ318_04995</name>
</gene>
<keyword evidence="2" id="KW-1185">Reference proteome</keyword>
<evidence type="ECO:0000313" key="1">
    <source>
        <dbReference type="EMBL" id="MCW9712259.1"/>
    </source>
</evidence>
<dbReference type="PROSITE" id="PS51257">
    <property type="entry name" value="PROKAR_LIPOPROTEIN"/>
    <property type="match status" value="1"/>
</dbReference>
<evidence type="ECO:0000313" key="2">
    <source>
        <dbReference type="Proteomes" id="UP001207337"/>
    </source>
</evidence>
<dbReference type="InterPro" id="IPR011042">
    <property type="entry name" value="6-blade_b-propeller_TolB-like"/>
</dbReference>
<dbReference type="SUPFAM" id="SSF101898">
    <property type="entry name" value="NHL repeat"/>
    <property type="match status" value="1"/>
</dbReference>
<protein>
    <submittedName>
        <fullName evidence="1">6-bladed beta-propeller</fullName>
    </submittedName>
</protein>
<reference evidence="1 2" key="1">
    <citation type="submission" date="2021-11" db="EMBL/GenBank/DDBJ databases">
        <title>Aliifidinibius sp. nov., a new bacterium isolated from saline soil.</title>
        <authorList>
            <person name="Galisteo C."/>
            <person name="De La Haba R."/>
            <person name="Sanchez-Porro C."/>
            <person name="Ventosa A."/>
        </authorList>
    </citation>
    <scope>NUCLEOTIDE SEQUENCE [LARGE SCALE GENOMIC DNA]</scope>
    <source>
        <strain evidence="1 2">KACC 190600</strain>
    </source>
</reference>
<organism evidence="1 2">
    <name type="scientific">Fodinibius salicampi</name>
    <dbReference type="NCBI Taxonomy" id="1920655"/>
    <lineage>
        <taxon>Bacteria</taxon>
        <taxon>Pseudomonadati</taxon>
        <taxon>Balneolota</taxon>
        <taxon>Balneolia</taxon>
        <taxon>Balneolales</taxon>
        <taxon>Balneolaceae</taxon>
        <taxon>Fodinibius</taxon>
    </lineage>
</organism>